<protein>
    <submittedName>
        <fullName evidence="1">Epimerase</fullName>
    </submittedName>
</protein>
<dbReference type="InterPro" id="IPR036291">
    <property type="entry name" value="NAD(P)-bd_dom_sf"/>
</dbReference>
<dbReference type="AlphaFoldDB" id="A0AAU7GCR5"/>
<dbReference type="EMBL" id="CP157390">
    <property type="protein sequence ID" value="XBM49225.1"/>
    <property type="molecule type" value="Genomic_DNA"/>
</dbReference>
<gene>
    <name evidence="1" type="ORF">AAME72_05030</name>
</gene>
<reference evidence="1" key="1">
    <citation type="submission" date="2024-05" db="EMBL/GenBank/DDBJ databases">
        <title>The Natural Products Discovery Center: Release of the First 8490 Sequenced Strains for Exploring Actinobacteria Biosynthetic Diversity.</title>
        <authorList>
            <person name="Kalkreuter E."/>
            <person name="Kautsar S.A."/>
            <person name="Yang D."/>
            <person name="Bader C.D."/>
            <person name="Teijaro C.N."/>
            <person name="Fluegel L."/>
            <person name="Davis C.M."/>
            <person name="Simpson J.R."/>
            <person name="Lauterbach L."/>
            <person name="Steele A.D."/>
            <person name="Gui C."/>
            <person name="Meng S."/>
            <person name="Li G."/>
            <person name="Viehrig K."/>
            <person name="Ye F."/>
            <person name="Su P."/>
            <person name="Kiefer A.F."/>
            <person name="Nichols A."/>
            <person name="Cepeda A.J."/>
            <person name="Yan W."/>
            <person name="Fan B."/>
            <person name="Jiang Y."/>
            <person name="Adhikari A."/>
            <person name="Zheng C.-J."/>
            <person name="Schuster L."/>
            <person name="Cowan T.M."/>
            <person name="Smanski M.J."/>
            <person name="Chevrette M.G."/>
            <person name="de Carvalho L.P.S."/>
            <person name="Shen B."/>
        </authorList>
    </citation>
    <scope>NUCLEOTIDE SEQUENCE</scope>
    <source>
        <strain evidence="1">NPDC080035</strain>
    </source>
</reference>
<accession>A0AAU7GCR5</accession>
<dbReference type="Gene3D" id="3.40.50.720">
    <property type="entry name" value="NAD(P)-binding Rossmann-like Domain"/>
    <property type="match status" value="1"/>
</dbReference>
<dbReference type="RefSeq" id="WP_348789144.1">
    <property type="nucleotide sequence ID" value="NZ_CP157390.1"/>
</dbReference>
<proteinExistence type="predicted"/>
<sequence>MTGAPNRKADMFRSEHDLEQALTTPRPELVADLAEGSGDLVILGAGGKMGPTLSVLARRALDEAGRGGDTVYAVSRFGDAATRERLAAERVVPVPFDLLSDADFAELPDAPSVIFMVGAKFGAATNSSWAWEVNAALPDRVARRYRDSAISALSTGNVYPFVPSASGGSVESDTPAPVGEYAMSCLGRERVFEFAAVTRGTRVSLVRLNYAIDLRYGVLADIGSTVLAGAPVDLTTGTVNVVWQGYANEVVLRSLGHASDAVFTLNLTGPEQLGVRRVAERFGELLDTEVAFAGEPAPTALLNDAGRCFELFGYPGVPAGTLIEWQADWLRQGLPTSGKPTKWAVRDGRF</sequence>
<dbReference type="SUPFAM" id="SSF51735">
    <property type="entry name" value="NAD(P)-binding Rossmann-fold domains"/>
    <property type="match status" value="1"/>
</dbReference>
<organism evidence="1">
    <name type="scientific">Leifsonia sp. NPDC080035</name>
    <dbReference type="NCBI Taxonomy" id="3143936"/>
    <lineage>
        <taxon>Bacteria</taxon>
        <taxon>Bacillati</taxon>
        <taxon>Actinomycetota</taxon>
        <taxon>Actinomycetes</taxon>
        <taxon>Micrococcales</taxon>
        <taxon>Microbacteriaceae</taxon>
        <taxon>Leifsonia</taxon>
    </lineage>
</organism>
<evidence type="ECO:0000313" key="1">
    <source>
        <dbReference type="EMBL" id="XBM49225.1"/>
    </source>
</evidence>
<name>A0AAU7GCR5_9MICO</name>